<dbReference type="EC" id="2.1.1.-" evidence="2"/>
<dbReference type="SUPFAM" id="SSF53335">
    <property type="entry name" value="S-adenosyl-L-methionine-dependent methyltransferases"/>
    <property type="match status" value="1"/>
</dbReference>
<accession>A0ABV7M9E9</accession>
<dbReference type="Pfam" id="PF08241">
    <property type="entry name" value="Methyltransf_11"/>
    <property type="match status" value="1"/>
</dbReference>
<feature type="domain" description="Methyltransferase type 11" evidence="1">
    <location>
        <begin position="88"/>
        <end position="186"/>
    </location>
</feature>
<dbReference type="GO" id="GO:0008168">
    <property type="term" value="F:methyltransferase activity"/>
    <property type="evidence" value="ECO:0007669"/>
    <property type="project" value="UniProtKB-KW"/>
</dbReference>
<evidence type="ECO:0000313" key="3">
    <source>
        <dbReference type="Proteomes" id="UP001595607"/>
    </source>
</evidence>
<evidence type="ECO:0000259" key="1">
    <source>
        <dbReference type="Pfam" id="PF08241"/>
    </source>
</evidence>
<dbReference type="Proteomes" id="UP001595607">
    <property type="component" value="Unassembled WGS sequence"/>
</dbReference>
<dbReference type="CDD" id="cd02440">
    <property type="entry name" value="AdoMet_MTases"/>
    <property type="match status" value="1"/>
</dbReference>
<dbReference type="Gene3D" id="3.40.50.150">
    <property type="entry name" value="Vaccinia Virus protein VP39"/>
    <property type="match status" value="1"/>
</dbReference>
<gene>
    <name evidence="2" type="ORF">ACFONP_02175</name>
</gene>
<reference evidence="3" key="1">
    <citation type="journal article" date="2019" name="Int. J. Syst. Evol. Microbiol.">
        <title>The Global Catalogue of Microorganisms (GCM) 10K type strain sequencing project: providing services to taxonomists for standard genome sequencing and annotation.</title>
        <authorList>
            <consortium name="The Broad Institute Genomics Platform"/>
            <consortium name="The Broad Institute Genome Sequencing Center for Infectious Disease"/>
            <person name="Wu L."/>
            <person name="Ma J."/>
        </authorList>
    </citation>
    <scope>NUCLEOTIDE SEQUENCE [LARGE SCALE GENOMIC DNA]</scope>
    <source>
        <strain evidence="3">KCTC 22245</strain>
    </source>
</reference>
<dbReference type="RefSeq" id="WP_189572711.1">
    <property type="nucleotide sequence ID" value="NZ_BMXU01000001.1"/>
</dbReference>
<organism evidence="2 3">
    <name type="scientific">Parvularcula lutaonensis</name>
    <dbReference type="NCBI Taxonomy" id="491923"/>
    <lineage>
        <taxon>Bacteria</taxon>
        <taxon>Pseudomonadati</taxon>
        <taxon>Pseudomonadota</taxon>
        <taxon>Alphaproteobacteria</taxon>
        <taxon>Parvularculales</taxon>
        <taxon>Parvularculaceae</taxon>
        <taxon>Parvularcula</taxon>
    </lineage>
</organism>
<comment type="caution">
    <text evidence="2">The sequence shown here is derived from an EMBL/GenBank/DDBJ whole genome shotgun (WGS) entry which is preliminary data.</text>
</comment>
<dbReference type="InterPro" id="IPR029063">
    <property type="entry name" value="SAM-dependent_MTases_sf"/>
</dbReference>
<dbReference type="EMBL" id="JBHRVA010000002">
    <property type="protein sequence ID" value="MFC3301537.1"/>
    <property type="molecule type" value="Genomic_DNA"/>
</dbReference>
<dbReference type="PANTHER" id="PTHR43591">
    <property type="entry name" value="METHYLTRANSFERASE"/>
    <property type="match status" value="1"/>
</dbReference>
<keyword evidence="3" id="KW-1185">Reference proteome</keyword>
<keyword evidence="2" id="KW-0489">Methyltransferase</keyword>
<keyword evidence="2" id="KW-0808">Transferase</keyword>
<protein>
    <submittedName>
        <fullName evidence="2">Class I SAM-dependent methyltransferase</fullName>
        <ecNumber evidence="2">2.1.1.-</ecNumber>
    </submittedName>
</protein>
<evidence type="ECO:0000313" key="2">
    <source>
        <dbReference type="EMBL" id="MFC3301537.1"/>
    </source>
</evidence>
<sequence length="263" mass="29047">MTAPETTRAPSRDPGCIPVAERWIGSWRLSLHRRVMSDPELRQTYDAQASGWNRALGTLGTEAAYRALCAAFTRDLTAPVPGQPLQVLDAGAGTGAFSSAFLREAVERVELHALDTSRHMLVEAQRRYREMGTEARLHLGDVRRLPFTDGTLDVVLMAHVLEHLAEPRDVLAEMFRVLRPGGRILIAATRASAASLPIQVFWKTHGFEANRFAAWLSEAGASDVERIEPAGMPLFNQISLAFAARKPLRLPETDDFRGNDHAT</sequence>
<dbReference type="InterPro" id="IPR013216">
    <property type="entry name" value="Methyltransf_11"/>
</dbReference>
<proteinExistence type="predicted"/>
<dbReference type="GO" id="GO:0032259">
    <property type="term" value="P:methylation"/>
    <property type="evidence" value="ECO:0007669"/>
    <property type="project" value="UniProtKB-KW"/>
</dbReference>
<name>A0ABV7M9E9_9PROT</name>